<evidence type="ECO:0000256" key="2">
    <source>
        <dbReference type="ARBA" id="ARBA00009508"/>
    </source>
</evidence>
<evidence type="ECO:0000313" key="8">
    <source>
        <dbReference type="EMBL" id="LAA05879.1"/>
    </source>
</evidence>
<comment type="function">
    <text evidence="6">Involved in efficient integration of the N-module into mitochondrial respiratory chain complex I.</text>
</comment>
<evidence type="ECO:0000256" key="4">
    <source>
        <dbReference type="ARBA" id="ARBA00023128"/>
    </source>
</evidence>
<name>A0A2L2YCK2_PARTP</name>
<evidence type="ECO:0000256" key="6">
    <source>
        <dbReference type="ARBA" id="ARBA00044735"/>
    </source>
</evidence>
<evidence type="ECO:0000256" key="5">
    <source>
        <dbReference type="ARBA" id="ARBA00026235"/>
    </source>
</evidence>
<reference evidence="8" key="1">
    <citation type="journal article" date="2016" name="Mol. Ecol. Resour.">
        <title>Evaluation of the impact of RNA preservation methods of spiders for de novo transcriptome assembly.</title>
        <authorList>
            <person name="Kono N."/>
            <person name="Nakamura H."/>
            <person name="Ito Y."/>
            <person name="Tomita M."/>
            <person name="Arakawa K."/>
        </authorList>
    </citation>
    <scope>NUCLEOTIDE SEQUENCE</scope>
    <source>
        <tissue evidence="8">Whole body</tissue>
    </source>
</reference>
<dbReference type="EMBL" id="IAAA01015712">
    <property type="protein sequence ID" value="LAA05879.1"/>
    <property type="molecule type" value="mRNA"/>
</dbReference>
<dbReference type="InterPro" id="IPR045293">
    <property type="entry name" value="Complex1_LYR_LYRM2"/>
</dbReference>
<dbReference type="GO" id="GO:0005739">
    <property type="term" value="C:mitochondrion"/>
    <property type="evidence" value="ECO:0007669"/>
    <property type="project" value="UniProtKB-SubCell"/>
</dbReference>
<comment type="similarity">
    <text evidence="2">Belongs to the complex I LYR family.</text>
</comment>
<dbReference type="GeneID" id="107440713"/>
<dbReference type="OrthoDB" id="74240at2759"/>
<proteinExistence type="evidence at transcript level"/>
<dbReference type="Pfam" id="PF05347">
    <property type="entry name" value="Complex1_LYR"/>
    <property type="match status" value="1"/>
</dbReference>
<dbReference type="PANTHER" id="PTHR13675:SF0">
    <property type="entry name" value="LYR MOTIF-CONTAINING PROTEIN 2"/>
    <property type="match status" value="1"/>
</dbReference>
<protein>
    <recommendedName>
        <fullName evidence="5">LYR motif-containing protein 2</fullName>
    </recommendedName>
</protein>
<evidence type="ECO:0000256" key="1">
    <source>
        <dbReference type="ARBA" id="ARBA00004173"/>
    </source>
</evidence>
<dbReference type="InterPro" id="IPR008011">
    <property type="entry name" value="Complex1_LYR_dom"/>
</dbReference>
<dbReference type="PANTHER" id="PTHR13675">
    <property type="entry name" value="LYR MOTIF-CONTAINING PROTEIN 2"/>
    <property type="match status" value="1"/>
</dbReference>
<organism evidence="8">
    <name type="scientific">Parasteatoda tepidariorum</name>
    <name type="common">Common house spider</name>
    <name type="synonym">Achaearanea tepidariorum</name>
    <dbReference type="NCBI Taxonomy" id="114398"/>
    <lineage>
        <taxon>Eukaryota</taxon>
        <taxon>Metazoa</taxon>
        <taxon>Ecdysozoa</taxon>
        <taxon>Arthropoda</taxon>
        <taxon>Chelicerata</taxon>
        <taxon>Arachnida</taxon>
        <taxon>Araneae</taxon>
        <taxon>Araneomorphae</taxon>
        <taxon>Entelegynae</taxon>
        <taxon>Araneoidea</taxon>
        <taxon>Theridiidae</taxon>
        <taxon>Parasteatoda</taxon>
    </lineage>
</organism>
<dbReference type="KEGG" id="ptep:107440713"/>
<dbReference type="OMA" id="YMRDWAR"/>
<evidence type="ECO:0000259" key="7">
    <source>
        <dbReference type="Pfam" id="PF05347"/>
    </source>
</evidence>
<accession>A0A2L2YCK2</accession>
<dbReference type="CDD" id="cd20262">
    <property type="entry name" value="Complex1_LYR_LYRM2"/>
    <property type="match status" value="1"/>
</dbReference>
<sequence>MTASSKQTLTLTKFLLRSKTLKLYRDILRTIKRIPNKEHQAELKSWVRRDFENNKHLTNEDAIKYNLNRGKSFYEELLSSLNLAVS</sequence>
<keyword evidence="4" id="KW-0496">Mitochondrion</keyword>
<dbReference type="RefSeq" id="XP_015909183.1">
    <property type="nucleotide sequence ID" value="XM_016053697.3"/>
</dbReference>
<evidence type="ECO:0000256" key="3">
    <source>
        <dbReference type="ARBA" id="ARBA00022946"/>
    </source>
</evidence>
<feature type="domain" description="Complex 1 LYR protein" evidence="7">
    <location>
        <begin position="19"/>
        <end position="72"/>
    </location>
</feature>
<dbReference type="AlphaFoldDB" id="A0A2L2YCK2"/>
<comment type="subcellular location">
    <subcellularLocation>
        <location evidence="1">Mitochondrion</location>
    </subcellularLocation>
</comment>
<keyword evidence="3" id="KW-0809">Transit peptide</keyword>